<accession>A0A8J3X9L8</accession>
<dbReference type="AlphaFoldDB" id="A0A8J3X9L8"/>
<proteinExistence type="predicted"/>
<organism evidence="1 2">
    <name type="scientific">Planotetraspora mira</name>
    <dbReference type="NCBI Taxonomy" id="58121"/>
    <lineage>
        <taxon>Bacteria</taxon>
        <taxon>Bacillati</taxon>
        <taxon>Actinomycetota</taxon>
        <taxon>Actinomycetes</taxon>
        <taxon>Streptosporangiales</taxon>
        <taxon>Streptosporangiaceae</taxon>
        <taxon>Planotetraspora</taxon>
    </lineage>
</organism>
<keyword evidence="2" id="KW-1185">Reference proteome</keyword>
<gene>
    <name evidence="1" type="ORF">Pmi06nite_21250</name>
</gene>
<comment type="caution">
    <text evidence="1">The sequence shown here is derived from an EMBL/GenBank/DDBJ whole genome shotgun (WGS) entry which is preliminary data.</text>
</comment>
<dbReference type="EMBL" id="BOOO01000010">
    <property type="protein sequence ID" value="GII28683.1"/>
    <property type="molecule type" value="Genomic_DNA"/>
</dbReference>
<name>A0A8J3X9L8_9ACTN</name>
<evidence type="ECO:0000313" key="2">
    <source>
        <dbReference type="Proteomes" id="UP000650628"/>
    </source>
</evidence>
<protein>
    <submittedName>
        <fullName evidence="1">Uncharacterized protein</fullName>
    </submittedName>
</protein>
<evidence type="ECO:0000313" key="1">
    <source>
        <dbReference type="EMBL" id="GII28683.1"/>
    </source>
</evidence>
<sequence length="110" mass="11930">MHDDQSNFSRWHRTAAHPWTSVTVVRLRPMSALRSLLACDPEDNVQSGLDVTSRKEGVSGGQINIEAMVRRNLVRFQDGPAAVTEKSLPEVATVVTGGKAGESGARESED</sequence>
<dbReference type="Proteomes" id="UP000650628">
    <property type="component" value="Unassembled WGS sequence"/>
</dbReference>
<reference evidence="1 2" key="1">
    <citation type="submission" date="2021-01" db="EMBL/GenBank/DDBJ databases">
        <title>Whole genome shotgun sequence of Planotetraspora mira NBRC 15435.</title>
        <authorList>
            <person name="Komaki H."/>
            <person name="Tamura T."/>
        </authorList>
    </citation>
    <scope>NUCLEOTIDE SEQUENCE [LARGE SCALE GENOMIC DNA]</scope>
    <source>
        <strain evidence="1 2">NBRC 15435</strain>
    </source>
</reference>